<dbReference type="Proteomes" id="UP000461754">
    <property type="component" value="Unassembled WGS sequence"/>
</dbReference>
<evidence type="ECO:0000313" key="2">
    <source>
        <dbReference type="Proteomes" id="UP000461754"/>
    </source>
</evidence>
<gene>
    <name evidence="1" type="ORF">FYJ52_09355</name>
</gene>
<sequence>MNQWIKNEHVRFASLGQGSGSKTACVVDNHQYSLLCWLKWFERTKTPAVLVSIDFHPDTDPAFWLYSYQKALAKVTDPLDEEAVMAEQQRVQTKLLAQMDACDFESVAAQMPKMNNDEQINTAMDLGILSDYHMINCMAAHHYASGTHYLVPEAHFGDLSDQMFQACGFDLSILKDAPIILDIDLDYFPKPSFDTAGGIFKQLVRRSEMVTMARSESYFHYLKNEQERTFTIDQCEHACLALLNRCLPMDEPG</sequence>
<protein>
    <submittedName>
        <fullName evidence="1">Uncharacterized protein</fullName>
    </submittedName>
</protein>
<reference evidence="1 2" key="1">
    <citation type="submission" date="2019-08" db="EMBL/GenBank/DDBJ databases">
        <title>In-depth cultivation of the pig gut microbiome towards novel bacterial diversity and tailored functional studies.</title>
        <authorList>
            <person name="Wylensek D."/>
            <person name="Hitch T.C.A."/>
            <person name="Clavel T."/>
        </authorList>
    </citation>
    <scope>NUCLEOTIDE SEQUENCE [LARGE SCALE GENOMIC DNA]</scope>
    <source>
        <strain evidence="1 2">RF-744-FAT-4</strain>
    </source>
</reference>
<organism evidence="1 2">
    <name type="scientific">Pseudoramibacter porci</name>
    <dbReference type="NCBI Taxonomy" id="2606631"/>
    <lineage>
        <taxon>Bacteria</taxon>
        <taxon>Bacillati</taxon>
        <taxon>Bacillota</taxon>
        <taxon>Clostridia</taxon>
        <taxon>Eubacteriales</taxon>
        <taxon>Eubacteriaceae</taxon>
        <taxon>Pseudoramibacter</taxon>
    </lineage>
</organism>
<proteinExistence type="predicted"/>
<dbReference type="EMBL" id="VUMO01000016">
    <property type="protein sequence ID" value="MSS20599.1"/>
    <property type="molecule type" value="Genomic_DNA"/>
</dbReference>
<dbReference type="RefSeq" id="WP_154576962.1">
    <property type="nucleotide sequence ID" value="NZ_VUMO01000016.1"/>
</dbReference>
<dbReference type="AlphaFoldDB" id="A0A7X2NH95"/>
<evidence type="ECO:0000313" key="1">
    <source>
        <dbReference type="EMBL" id="MSS20599.1"/>
    </source>
</evidence>
<name>A0A7X2NH95_9FIRM</name>
<comment type="caution">
    <text evidence="1">The sequence shown here is derived from an EMBL/GenBank/DDBJ whole genome shotgun (WGS) entry which is preliminary data.</text>
</comment>
<accession>A0A7X2NH95</accession>
<keyword evidence="2" id="KW-1185">Reference proteome</keyword>